<protein>
    <submittedName>
        <fullName evidence="1">Uncharacterized protein</fullName>
    </submittedName>
</protein>
<dbReference type="Proteomes" id="UP001562354">
    <property type="component" value="Unassembled WGS sequence"/>
</dbReference>
<dbReference type="InterPro" id="IPR020915">
    <property type="entry name" value="UPF0311"/>
</dbReference>
<evidence type="ECO:0000313" key="1">
    <source>
        <dbReference type="EMBL" id="KAL1306320.1"/>
    </source>
</evidence>
<reference evidence="1 2" key="1">
    <citation type="submission" date="2024-07" db="EMBL/GenBank/DDBJ databases">
        <title>Draft sequence of the Neodothiora populina.</title>
        <authorList>
            <person name="Drown D.D."/>
            <person name="Schuette U.S."/>
            <person name="Buechlein A.B."/>
            <person name="Rusch D.R."/>
            <person name="Winton L.W."/>
            <person name="Adams G.A."/>
        </authorList>
    </citation>
    <scope>NUCLEOTIDE SEQUENCE [LARGE SCALE GENOMIC DNA]</scope>
    <source>
        <strain evidence="1 2">CPC 39397</strain>
    </source>
</reference>
<dbReference type="RefSeq" id="XP_069202593.1">
    <property type="nucleotide sequence ID" value="XM_069348219.1"/>
</dbReference>
<name>A0ABR3PJT3_9PEZI</name>
<dbReference type="EMBL" id="JBFMKM010000004">
    <property type="protein sequence ID" value="KAL1306320.1"/>
    <property type="molecule type" value="Genomic_DNA"/>
</dbReference>
<dbReference type="PANTHER" id="PTHR37315">
    <property type="entry name" value="UPF0311 PROTEIN BLR7842"/>
    <property type="match status" value="1"/>
</dbReference>
<gene>
    <name evidence="1" type="ORF">AAFC00_005041</name>
</gene>
<dbReference type="Pfam" id="PF11578">
    <property type="entry name" value="DUF3237"/>
    <property type="match status" value="1"/>
</dbReference>
<dbReference type="GeneID" id="95978741"/>
<proteinExistence type="predicted"/>
<dbReference type="PANTHER" id="PTHR37315:SF1">
    <property type="entry name" value="UPF0311 PROTEIN BLR7842"/>
    <property type="match status" value="1"/>
</dbReference>
<keyword evidence="2" id="KW-1185">Reference proteome</keyword>
<accession>A0ABR3PJT3</accession>
<sequence>MALPSPGNGYSPSAAPMTVPSLVHLFRLEVEMCSPTDRIVIPRPMGSSSTRIIMPIIGGKITGPDIRGNIMPSGGADWATSLAGSDFARLDARYSIRTDDNHYISIRSAGTFALPTSPSSSSTPPTDMPTTITQDHIEWFTNITIEAPGASPYNHLNSATAVGCLSQTDSVIFIDVYRLTNFPNSPLRDIFASGAFNKL</sequence>
<evidence type="ECO:0000313" key="2">
    <source>
        <dbReference type="Proteomes" id="UP001562354"/>
    </source>
</evidence>
<dbReference type="Gene3D" id="2.40.160.20">
    <property type="match status" value="1"/>
</dbReference>
<organism evidence="1 2">
    <name type="scientific">Neodothiora populina</name>
    <dbReference type="NCBI Taxonomy" id="2781224"/>
    <lineage>
        <taxon>Eukaryota</taxon>
        <taxon>Fungi</taxon>
        <taxon>Dikarya</taxon>
        <taxon>Ascomycota</taxon>
        <taxon>Pezizomycotina</taxon>
        <taxon>Dothideomycetes</taxon>
        <taxon>Dothideomycetidae</taxon>
        <taxon>Dothideales</taxon>
        <taxon>Dothioraceae</taxon>
        <taxon>Neodothiora</taxon>
    </lineage>
</organism>
<comment type="caution">
    <text evidence="1">The sequence shown here is derived from an EMBL/GenBank/DDBJ whole genome shotgun (WGS) entry which is preliminary data.</text>
</comment>